<sequence length="332" mass="35909">MAQSSPTGSGSAGPWVRGSCLGMVAQGMLEGLPCFYAHVAPRRGHTSPNSMHCPYQGATLLMPKESAEVLPCSCPRRALAHAKRICQGATLLMPKDPAKARPSSYQGVTLLVPKESTKTRGLARAKGICQGATLLVPKNLLRHDLARAKVQPCSCQENLPRLASCGWADATAATENTRPYDILRQAPFLVPFTSRVKIFTSVALSVGGSFFDRVGVSAIDCPYPCDNTCHNLVSKGLGHDQGSYPIARNHLDLVHPCLKVTWSMFRFGTWTARWCLVKPRYALPVPRRGLARAIGICQGVALLVPKELAKARPCSCQRNLLRRGLARAKGIC</sequence>
<gene>
    <name evidence="1" type="ORF">Syun_001555</name>
</gene>
<comment type="caution">
    <text evidence="1">The sequence shown here is derived from an EMBL/GenBank/DDBJ whole genome shotgun (WGS) entry which is preliminary data.</text>
</comment>
<organism evidence="1 2">
    <name type="scientific">Stephania yunnanensis</name>
    <dbReference type="NCBI Taxonomy" id="152371"/>
    <lineage>
        <taxon>Eukaryota</taxon>
        <taxon>Viridiplantae</taxon>
        <taxon>Streptophyta</taxon>
        <taxon>Embryophyta</taxon>
        <taxon>Tracheophyta</taxon>
        <taxon>Spermatophyta</taxon>
        <taxon>Magnoliopsida</taxon>
        <taxon>Ranunculales</taxon>
        <taxon>Menispermaceae</taxon>
        <taxon>Menispermoideae</taxon>
        <taxon>Cissampelideae</taxon>
        <taxon>Stephania</taxon>
    </lineage>
</organism>
<evidence type="ECO:0000313" key="2">
    <source>
        <dbReference type="Proteomes" id="UP001420932"/>
    </source>
</evidence>
<dbReference type="EMBL" id="JBBNAF010000001">
    <property type="protein sequence ID" value="KAK9169415.1"/>
    <property type="molecule type" value="Genomic_DNA"/>
</dbReference>
<evidence type="ECO:0000313" key="1">
    <source>
        <dbReference type="EMBL" id="KAK9169415.1"/>
    </source>
</evidence>
<reference evidence="1 2" key="1">
    <citation type="submission" date="2024-01" db="EMBL/GenBank/DDBJ databases">
        <title>Genome assemblies of Stephania.</title>
        <authorList>
            <person name="Yang L."/>
        </authorList>
    </citation>
    <scope>NUCLEOTIDE SEQUENCE [LARGE SCALE GENOMIC DNA]</scope>
    <source>
        <strain evidence="1">YNDBR</strain>
        <tissue evidence="1">Leaf</tissue>
    </source>
</reference>
<name>A0AAP0LEZ0_9MAGN</name>
<protein>
    <submittedName>
        <fullName evidence="1">Uncharacterized protein</fullName>
    </submittedName>
</protein>
<dbReference type="Proteomes" id="UP001420932">
    <property type="component" value="Unassembled WGS sequence"/>
</dbReference>
<proteinExistence type="predicted"/>
<accession>A0AAP0LEZ0</accession>
<dbReference type="AlphaFoldDB" id="A0AAP0LEZ0"/>
<keyword evidence="2" id="KW-1185">Reference proteome</keyword>